<feature type="compositionally biased region" description="Basic and acidic residues" evidence="1">
    <location>
        <begin position="1327"/>
        <end position="1339"/>
    </location>
</feature>
<accession>A0A5B8VQJ4</accession>
<dbReference type="Proteomes" id="UP000321291">
    <property type="component" value="Chromosome"/>
</dbReference>
<proteinExistence type="predicted"/>
<feature type="domain" description="DUF6443" evidence="3">
    <location>
        <begin position="228"/>
        <end position="369"/>
    </location>
</feature>
<evidence type="ECO:0000256" key="1">
    <source>
        <dbReference type="SAM" id="MobiDB-lite"/>
    </source>
</evidence>
<dbReference type="Pfam" id="PF20041">
    <property type="entry name" value="DUF6443"/>
    <property type="match status" value="1"/>
</dbReference>
<feature type="region of interest" description="Disordered" evidence="1">
    <location>
        <begin position="1300"/>
        <end position="1339"/>
    </location>
</feature>
<dbReference type="Gene3D" id="2.180.10.10">
    <property type="entry name" value="RHS repeat-associated core"/>
    <property type="match status" value="1"/>
</dbReference>
<sequence>MLSNIKSRTLFLSLCLALLCFSLSKEAISQCTYSNYSLAPSGNVCGTTTTITMSGSQSGVNYQLKNTSGNLGSVVAGTGSAISWSNVSLASGGASYAVAATKSGCSGIVIVATTYITPSSPVTSSDVVITASDAVLYQNDSIVFTVGKASGSRAVFTGYQLYDGPPIGIQSSSNTFVVKSMPAHSYSILVSSSCGSAMVSCPTFVEGGIRPADTSSPTVLSNQNYIATWTTTAPITDPDLLITRPLSDVKLSVQYFDGLGRPIQTVLKQGSLVTATNTSADLITSTLYDSMGRQNSTLLPYAATDAADGHFRPDAEADQISWYNGSSTISKPGQGVNARTLTLFEPSPLNRVQETFAPGDSWLGSAGEPAEANRHSVKQKYWINTATDAVRVWDVSYVTTPGSGFGTYTLNPLDTYPTGSLYKNVTVDERNRQVIEFKDKEGHTILKKVQLSATADNGSGSPHAGWLCTYYLYDDFGNLRCVIQPEGVRLLEANAWNLTNTVGQNILKEQCFRYEYDGRNRMIIKQVPGAGPVYMVYDNRDRLVMTQDALMRVSHKWLTTHYDNLNRADTTWIYSSSTALTSILAAAADTSIYPYTAPTASTILTETHYDDYTKLPAGLSSSYLATWNSYFVPASTTSFPFAETPTQNSTITTKGLVTWTRVKVLDSTLTLAAVNIYDDKGRLIQTQSQNITGGVDVSTNQYSWAGWPLVTVQKQEEKKGSTTQTTVVVTKMTYDDLGRVVKTEMKQSNSHVKSGAMPAAYATISEVGYDALGQVREKKIGKRRSSTVVSGENSYTATPLETQDYDYNIRGWLLGVNRAYVRQNSTTDSLNTATTTGIISGEMFTESSSDLQTVTFPDSHYFGFDLGYDQKQNDRINGIPYDTARYDGNITGMTWKGANDKKIRKYDFGYDKTGRLTVAHFGQFTSSVFSNELVKYDVTGLTYDNNGNILTMNQYGLKSTGNSAIIDQLSYHYKPQSNKLQYVVDAANDQNSTLGDFKYPSVTKTSATIDYIYDGNGNMVSDQNKNISQISYNILNLPSQIWVPGKGVIRYYYDATGNKLQKRTLDNTVSLTTPSITTYIGGAVYLNDTLQFFGTPEGRVRSNADSTGWLYDYFLKDHLGNTRMMITDDYNVASPILEAYSYYPFGLQQKGIGLTQAGTLHNFKNTFQKQELNEDLGVDLYEFKYRMDDPQIGRFLKIDPLADKYEYNSTYAFSANKVTGHVELEGLEPYAAYRVEQDLRDVESGKVTTEQLDKRLNIRANSDLVAVGLGLVLAGAAEELGAGTVGKIIRSFVSKGKGETDNEALTEIETSPSLSSNKSVRSSNRLQPDKENADGDHTTFIRDANDDIFKYQEWKKNDKNPNKFDAGKRFDGGDFDGKPGALHYNNKTQKDIPTPILMKKRFPGRYAPRDWMKFQIINVSNLKNKKNGNNKMARGLV</sequence>
<dbReference type="InterPro" id="IPR050708">
    <property type="entry name" value="T6SS_VgrG/RHS"/>
</dbReference>
<dbReference type="OrthoDB" id="976756at2"/>
<feature type="compositionally biased region" description="Low complexity" evidence="1">
    <location>
        <begin position="1311"/>
        <end position="1323"/>
    </location>
</feature>
<dbReference type="KEGG" id="agi:FSB73_17315"/>
<organism evidence="4 5">
    <name type="scientific">Arachidicoccus ginsenosidivorans</name>
    <dbReference type="NCBI Taxonomy" id="496057"/>
    <lineage>
        <taxon>Bacteria</taxon>
        <taxon>Pseudomonadati</taxon>
        <taxon>Bacteroidota</taxon>
        <taxon>Chitinophagia</taxon>
        <taxon>Chitinophagales</taxon>
        <taxon>Chitinophagaceae</taxon>
        <taxon>Arachidicoccus</taxon>
    </lineage>
</organism>
<feature type="chain" id="PRO_5023043478" description="DUF6443 domain-containing protein" evidence="2">
    <location>
        <begin position="28"/>
        <end position="1437"/>
    </location>
</feature>
<gene>
    <name evidence="4" type="ORF">FSB73_17315</name>
</gene>
<evidence type="ECO:0000313" key="5">
    <source>
        <dbReference type="Proteomes" id="UP000321291"/>
    </source>
</evidence>
<dbReference type="PANTHER" id="PTHR32305:SF15">
    <property type="entry name" value="PROTEIN RHSA-RELATED"/>
    <property type="match status" value="1"/>
</dbReference>
<dbReference type="InterPro" id="IPR045619">
    <property type="entry name" value="DUF6443"/>
</dbReference>
<name>A0A5B8VQJ4_9BACT</name>
<dbReference type="PANTHER" id="PTHR32305">
    <property type="match status" value="1"/>
</dbReference>
<evidence type="ECO:0000259" key="3">
    <source>
        <dbReference type="Pfam" id="PF20041"/>
    </source>
</evidence>
<dbReference type="RefSeq" id="WP_146785046.1">
    <property type="nucleotide sequence ID" value="NZ_CP042434.1"/>
</dbReference>
<keyword evidence="5" id="KW-1185">Reference proteome</keyword>
<keyword evidence="2" id="KW-0732">Signal</keyword>
<reference evidence="4 5" key="1">
    <citation type="journal article" date="2017" name="Int. J. Syst. Evol. Microbiol.">
        <title>Arachidicoccus ginsenosidivorans sp. nov., with ginsenoside-converting activity isolated from ginseng cultivating soil.</title>
        <authorList>
            <person name="Siddiqi M.Z."/>
            <person name="Aslam Z."/>
            <person name="Im W.T."/>
        </authorList>
    </citation>
    <scope>NUCLEOTIDE SEQUENCE [LARGE SCALE GENOMIC DNA]</scope>
    <source>
        <strain evidence="4 5">Gsoil 809</strain>
    </source>
</reference>
<dbReference type="EMBL" id="CP042434">
    <property type="protein sequence ID" value="QEC73172.1"/>
    <property type="molecule type" value="Genomic_DNA"/>
</dbReference>
<evidence type="ECO:0000313" key="4">
    <source>
        <dbReference type="EMBL" id="QEC73172.1"/>
    </source>
</evidence>
<protein>
    <recommendedName>
        <fullName evidence="3">DUF6443 domain-containing protein</fullName>
    </recommendedName>
</protein>
<evidence type="ECO:0000256" key="2">
    <source>
        <dbReference type="SAM" id="SignalP"/>
    </source>
</evidence>
<feature type="signal peptide" evidence="2">
    <location>
        <begin position="1"/>
        <end position="27"/>
    </location>
</feature>